<protein>
    <submittedName>
        <fullName evidence="3">Phosphoribosylamine--glycine ligase</fullName>
    </submittedName>
</protein>
<sequence>MAHDQDDPPRAAAPPRGHAPARRALLGAAAAAAGAGFALLGRCTPHAARDIAGAARPGPPGLVLPAQPDLVAVENTRAGDAGWRPGGKTAGDAAGQIKGYAAEAGVQAGGRLRLKVSVDRDQPFTVEVFRLGHYGGTGGRLMLRADGVPGRRQEPARLDPETGTVVCDWADTWETEVPADWPGGMYTAVLTNADGFRNHVPFAVTEPARAADFLVVLPTTTYQAYNEYPVDGSTGRSLYYGQDPSTRKASARLKARVVSFDRPYAGTGLPQSFELDHAFVRWAEERGYDMVYATSLDLHAGRIDPFRYRAMVFPGHDEYWSAEMREVLETALAGGVGAAFLTANNVYWHVRVLPSASGTPHRLVRCHKDAKAAADRDAPGPTVRWRDLRRPEQELLGIQYVSVIKGEHPLVVRGTDHWFWSGTGLRDGDALPGLLWGEADRRFPGSAAPRATESVLLAESPYPDGKGRPETQQSMLHRTAAGGWVFTAGTFRWPQALGDPRFAEPRIARATANLFARFLDTRPSGHL</sequence>
<feature type="region of interest" description="Disordered" evidence="1">
    <location>
        <begin position="1"/>
        <end position="21"/>
    </location>
</feature>
<name>A0AA41U5G3_9ACTN</name>
<evidence type="ECO:0000313" key="3">
    <source>
        <dbReference type="EMBL" id="MCF2529964.1"/>
    </source>
</evidence>
<dbReference type="Pfam" id="PF20254">
    <property type="entry name" value="DMFA2_C"/>
    <property type="match status" value="1"/>
</dbReference>
<gene>
    <name evidence="3" type="ORF">LZ495_22465</name>
</gene>
<dbReference type="EMBL" id="JAKFHA010000013">
    <property type="protein sequence ID" value="MCF2529964.1"/>
    <property type="molecule type" value="Genomic_DNA"/>
</dbReference>
<keyword evidence="3" id="KW-0436">Ligase</keyword>
<dbReference type="RefSeq" id="WP_235054607.1">
    <property type="nucleotide sequence ID" value="NZ_JAKFHA010000013.1"/>
</dbReference>
<dbReference type="AlphaFoldDB" id="A0AA41U5G3"/>
<dbReference type="Proteomes" id="UP001165378">
    <property type="component" value="Unassembled WGS sequence"/>
</dbReference>
<comment type="caution">
    <text evidence="3">The sequence shown here is derived from an EMBL/GenBank/DDBJ whole genome shotgun (WGS) entry which is preliminary data.</text>
</comment>
<accession>A0AA41U5G3</accession>
<dbReference type="PROSITE" id="PS51318">
    <property type="entry name" value="TAT"/>
    <property type="match status" value="1"/>
</dbReference>
<dbReference type="GO" id="GO:0016874">
    <property type="term" value="F:ligase activity"/>
    <property type="evidence" value="ECO:0007669"/>
    <property type="project" value="UniProtKB-KW"/>
</dbReference>
<evidence type="ECO:0000256" key="1">
    <source>
        <dbReference type="SAM" id="MobiDB-lite"/>
    </source>
</evidence>
<keyword evidence="4" id="KW-1185">Reference proteome</keyword>
<dbReference type="InterPro" id="IPR006311">
    <property type="entry name" value="TAT_signal"/>
</dbReference>
<evidence type="ECO:0000313" key="4">
    <source>
        <dbReference type="Proteomes" id="UP001165378"/>
    </source>
</evidence>
<proteinExistence type="predicted"/>
<organism evidence="3 4">
    <name type="scientific">Yinghuangia soli</name>
    <dbReference type="NCBI Taxonomy" id="2908204"/>
    <lineage>
        <taxon>Bacteria</taxon>
        <taxon>Bacillati</taxon>
        <taxon>Actinomycetota</taxon>
        <taxon>Actinomycetes</taxon>
        <taxon>Kitasatosporales</taxon>
        <taxon>Streptomycetaceae</taxon>
        <taxon>Yinghuangia</taxon>
    </lineage>
</organism>
<feature type="domain" description="N,N-dimethylformamidase beta subunit-like C-terminal" evidence="2">
    <location>
        <begin position="125"/>
        <end position="498"/>
    </location>
</feature>
<dbReference type="InterPro" id="IPR046540">
    <property type="entry name" value="DMFA2_C"/>
</dbReference>
<reference evidence="3" key="1">
    <citation type="submission" date="2022-01" db="EMBL/GenBank/DDBJ databases">
        <title>Genome-Based Taxonomic Classification of the Phylum Actinobacteria.</title>
        <authorList>
            <person name="Gao Y."/>
        </authorList>
    </citation>
    <scope>NUCLEOTIDE SEQUENCE</scope>
    <source>
        <strain evidence="3">KLBMP 8922</strain>
    </source>
</reference>
<evidence type="ECO:0000259" key="2">
    <source>
        <dbReference type="Pfam" id="PF20254"/>
    </source>
</evidence>